<name>A0A117RC52_9ACTN</name>
<feature type="region of interest" description="Disordered" evidence="9">
    <location>
        <begin position="1"/>
        <end position="29"/>
    </location>
</feature>
<feature type="transmembrane region" description="Helical" evidence="8">
    <location>
        <begin position="119"/>
        <end position="138"/>
    </location>
</feature>
<accession>A0A117RC52</accession>
<feature type="transmembrane region" description="Helical" evidence="8">
    <location>
        <begin position="289"/>
        <end position="307"/>
    </location>
</feature>
<proteinExistence type="inferred from homology"/>
<feature type="transmembrane region" description="Helical" evidence="8">
    <location>
        <begin position="54"/>
        <end position="78"/>
    </location>
</feature>
<dbReference type="AlphaFoldDB" id="A0A117RC52"/>
<keyword evidence="11" id="KW-1185">Reference proteome</keyword>
<dbReference type="GO" id="GO:0015112">
    <property type="term" value="F:nitrate transmembrane transporter activity"/>
    <property type="evidence" value="ECO:0007669"/>
    <property type="project" value="UniProtKB-UniRule"/>
</dbReference>
<comment type="caution">
    <text evidence="10">The sequence shown here is derived from an EMBL/GenBank/DDBJ whole genome shotgun (WGS) entry which is preliminary data.</text>
</comment>
<keyword evidence="3 8" id="KW-0813">Transport</keyword>
<keyword evidence="8" id="KW-1003">Cell membrane</keyword>
<feature type="transmembrane region" description="Helical" evidence="8">
    <location>
        <begin position="398"/>
        <end position="416"/>
    </location>
</feature>
<dbReference type="STRING" id="1943.AQJ64_18875"/>
<keyword evidence="5 8" id="KW-1133">Transmembrane helix</keyword>
<feature type="transmembrane region" description="Helical" evidence="8">
    <location>
        <begin position="428"/>
        <end position="448"/>
    </location>
</feature>
<organism evidence="10 11">
    <name type="scientific">Streptomyces griseoruber</name>
    <dbReference type="NCBI Taxonomy" id="1943"/>
    <lineage>
        <taxon>Bacteria</taxon>
        <taxon>Bacillati</taxon>
        <taxon>Actinomycetota</taxon>
        <taxon>Actinomycetes</taxon>
        <taxon>Kitasatosporales</taxon>
        <taxon>Streptomycetaceae</taxon>
        <taxon>Streptomyces</taxon>
    </lineage>
</organism>
<keyword evidence="6 8" id="KW-0534">Nitrate assimilation</keyword>
<dbReference type="GO" id="GO:0015113">
    <property type="term" value="F:nitrite transmembrane transporter activity"/>
    <property type="evidence" value="ECO:0007669"/>
    <property type="project" value="InterPro"/>
</dbReference>
<sequence length="474" mass="49694">MTAPGTAPAPPSSPTSPTSSASPTKKGSRWIEEWDPENETFWNEKGEKIARRNLVFSVLSEHIGFSIWTMWSVLVLFMGPEYGLTPADKFLLTSMVTLVGAVVRVPYTFAVAIFGGRNWTIISAALLLIPTVAAFSVMEPGTSFSTFLLVGLLAGIGGGNFASSMTNINAFFPLKKKGWALGLNAGGGNIGVPVLQLAGLAVIGASGGPRVLLGIYIPLILIAATLAALYMDNLASVKNDTGAAIDSAKDAHTWIMSFLYIGTFGSFIGYSFAFGQVLTNQFGRTPLQAAYLTFIGPLLGSLIRPLGGWLADKYGGARITLYNYVGMAAATAVLVIASMQKSLPLFVSVFVVLFVLSGLGNGSTYKMIPGIFQAKAVAKGLEGEEAAAYGRRLSGASMGLIGAVGALGGVGINLAFRQSFLSYGSGTGAFVAFLAFYAACFVVTWAVYLRRPAGRITAASPSSEAKPQLSYAEV</sequence>
<dbReference type="Gene3D" id="1.20.1250.20">
    <property type="entry name" value="MFS general substrate transporter like domains"/>
    <property type="match status" value="1"/>
</dbReference>
<dbReference type="CDD" id="cd17341">
    <property type="entry name" value="MFS_NRT2_like"/>
    <property type="match status" value="1"/>
</dbReference>
<feature type="transmembrane region" description="Helical" evidence="8">
    <location>
        <begin position="251"/>
        <end position="277"/>
    </location>
</feature>
<comment type="subcellular location">
    <subcellularLocation>
        <location evidence="8">Cell membrane</location>
        <topology evidence="8">Multi-pass membrane protein</topology>
    </subcellularLocation>
    <subcellularLocation>
        <location evidence="1">Membrane</location>
        <topology evidence="1">Multi-pass membrane protein</topology>
    </subcellularLocation>
</comment>
<dbReference type="SUPFAM" id="SSF103473">
    <property type="entry name" value="MFS general substrate transporter"/>
    <property type="match status" value="1"/>
</dbReference>
<feature type="transmembrane region" description="Helical" evidence="8">
    <location>
        <begin position="319"/>
        <end position="339"/>
    </location>
</feature>
<dbReference type="NCBIfam" id="TIGR00886">
    <property type="entry name" value="2A0108"/>
    <property type="match status" value="1"/>
</dbReference>
<keyword evidence="4 8" id="KW-0812">Transmembrane</keyword>
<feature type="transmembrane region" description="Helical" evidence="8">
    <location>
        <begin position="345"/>
        <end position="365"/>
    </location>
</feature>
<dbReference type="RefSeq" id="WP_059202784.1">
    <property type="nucleotide sequence ID" value="NZ_JBIRRP010000036.1"/>
</dbReference>
<evidence type="ECO:0000256" key="8">
    <source>
        <dbReference type="RuleBase" id="RU366033"/>
    </source>
</evidence>
<dbReference type="GO" id="GO:0005886">
    <property type="term" value="C:plasma membrane"/>
    <property type="evidence" value="ECO:0007669"/>
    <property type="project" value="UniProtKB-SubCell"/>
</dbReference>
<evidence type="ECO:0000313" key="11">
    <source>
        <dbReference type="Proteomes" id="UP000052982"/>
    </source>
</evidence>
<dbReference type="Pfam" id="PF07690">
    <property type="entry name" value="MFS_1"/>
    <property type="match status" value="1"/>
</dbReference>
<dbReference type="InterPro" id="IPR004737">
    <property type="entry name" value="NO3_transporter_NarK/NarU-like"/>
</dbReference>
<evidence type="ECO:0000256" key="7">
    <source>
        <dbReference type="ARBA" id="ARBA00023136"/>
    </source>
</evidence>
<dbReference type="GO" id="GO:0042128">
    <property type="term" value="P:nitrate assimilation"/>
    <property type="evidence" value="ECO:0007669"/>
    <property type="project" value="UniProtKB-UniRule"/>
</dbReference>
<dbReference type="InterPro" id="IPR044772">
    <property type="entry name" value="NO3_transporter"/>
</dbReference>
<evidence type="ECO:0000256" key="9">
    <source>
        <dbReference type="SAM" id="MobiDB-lite"/>
    </source>
</evidence>
<feature type="transmembrane region" description="Helical" evidence="8">
    <location>
        <begin position="211"/>
        <end position="230"/>
    </location>
</feature>
<dbReference type="PANTHER" id="PTHR23515">
    <property type="entry name" value="HIGH-AFFINITY NITRATE TRANSPORTER 2.3"/>
    <property type="match status" value="1"/>
</dbReference>
<evidence type="ECO:0000256" key="3">
    <source>
        <dbReference type="ARBA" id="ARBA00022448"/>
    </source>
</evidence>
<evidence type="ECO:0000256" key="5">
    <source>
        <dbReference type="ARBA" id="ARBA00022989"/>
    </source>
</evidence>
<gene>
    <name evidence="10" type="ORF">AQJ64_18875</name>
</gene>
<feature type="compositionally biased region" description="Low complexity" evidence="9">
    <location>
        <begin position="15"/>
        <end position="25"/>
    </location>
</feature>
<feature type="transmembrane region" description="Helical" evidence="8">
    <location>
        <begin position="183"/>
        <end position="205"/>
    </location>
</feature>
<dbReference type="Proteomes" id="UP000052982">
    <property type="component" value="Unassembled WGS sequence"/>
</dbReference>
<dbReference type="InterPro" id="IPR011701">
    <property type="entry name" value="MFS"/>
</dbReference>
<keyword evidence="7 8" id="KW-0472">Membrane</keyword>
<evidence type="ECO:0000256" key="4">
    <source>
        <dbReference type="ARBA" id="ARBA00022692"/>
    </source>
</evidence>
<evidence type="ECO:0000256" key="2">
    <source>
        <dbReference type="ARBA" id="ARBA00008432"/>
    </source>
</evidence>
<reference evidence="10 11" key="1">
    <citation type="submission" date="2015-10" db="EMBL/GenBank/DDBJ databases">
        <title>Draft genome sequence of Streptomyces griseoruber DSM 40281, type strain for the species Streptomyces griseoruber.</title>
        <authorList>
            <person name="Ruckert C."/>
            <person name="Winkler A."/>
            <person name="Kalinowski J."/>
            <person name="Kampfer P."/>
            <person name="Glaeser S."/>
        </authorList>
    </citation>
    <scope>NUCLEOTIDE SEQUENCE [LARGE SCALE GENOMIC DNA]</scope>
    <source>
        <strain evidence="10 11">DSM 40281</strain>
    </source>
</reference>
<protein>
    <recommendedName>
        <fullName evidence="8">Nitrate/nitrite transporter</fullName>
    </recommendedName>
</protein>
<feature type="transmembrane region" description="Helical" evidence="8">
    <location>
        <begin position="90"/>
        <end position="107"/>
    </location>
</feature>
<comment type="similarity">
    <text evidence="2 8">Belongs to the major facilitator superfamily. Nitrate/nitrite porter (TC 2.A.1.8) family.</text>
</comment>
<dbReference type="InterPro" id="IPR036259">
    <property type="entry name" value="MFS_trans_sf"/>
</dbReference>
<feature type="transmembrane region" description="Helical" evidence="8">
    <location>
        <begin position="144"/>
        <end position="162"/>
    </location>
</feature>
<dbReference type="EMBL" id="LMWW01000031">
    <property type="protein sequence ID" value="KUN82588.1"/>
    <property type="molecule type" value="Genomic_DNA"/>
</dbReference>
<evidence type="ECO:0000256" key="1">
    <source>
        <dbReference type="ARBA" id="ARBA00004141"/>
    </source>
</evidence>
<evidence type="ECO:0000256" key="6">
    <source>
        <dbReference type="ARBA" id="ARBA00023063"/>
    </source>
</evidence>
<evidence type="ECO:0000313" key="10">
    <source>
        <dbReference type="EMBL" id="KUN82588.1"/>
    </source>
</evidence>